<gene>
    <name evidence="3" type="ORF">N0V89_012050</name>
</gene>
<dbReference type="RefSeq" id="XP_056066078.1">
    <property type="nucleotide sequence ID" value="XM_056220775.1"/>
</dbReference>
<comment type="caution">
    <text evidence="3">The sequence shown here is derived from an EMBL/GenBank/DDBJ whole genome shotgun (WGS) entry which is preliminary data.</text>
</comment>
<proteinExistence type="predicted"/>
<reference evidence="3" key="1">
    <citation type="submission" date="2022-10" db="EMBL/GenBank/DDBJ databases">
        <title>Tapping the CABI collections for fungal endophytes: first genome assemblies for Collariella, Neodidymelliopsis, Ascochyta clinopodiicola, Didymella pomorum, Didymosphaeria variabile, Neocosmospora piperis and Neocucurbitaria cava.</title>
        <authorList>
            <person name="Hill R."/>
        </authorList>
    </citation>
    <scope>NUCLEOTIDE SEQUENCE</scope>
    <source>
        <strain evidence="3">IMI 356815</strain>
    </source>
</reference>
<accession>A0A9W8XB47</accession>
<dbReference type="AlphaFoldDB" id="A0A9W8XB47"/>
<dbReference type="GeneID" id="80915580"/>
<keyword evidence="4" id="KW-1185">Reference proteome</keyword>
<dbReference type="EMBL" id="JAPEUX010000009">
    <property type="protein sequence ID" value="KAJ4345914.1"/>
    <property type="molecule type" value="Genomic_DNA"/>
</dbReference>
<evidence type="ECO:0000313" key="3">
    <source>
        <dbReference type="EMBL" id="KAJ4345914.1"/>
    </source>
</evidence>
<dbReference type="OrthoDB" id="5421041at2759"/>
<keyword evidence="1" id="KW-0175">Coiled coil</keyword>
<protein>
    <submittedName>
        <fullName evidence="3">Uncharacterized protein</fullName>
    </submittedName>
</protein>
<feature type="coiled-coil region" evidence="1">
    <location>
        <begin position="126"/>
        <end position="153"/>
    </location>
</feature>
<sequence>MATESAPRLNGTIPGDSSTKPVRDPHDEVQGFWKAVKSFTSKNGFESLTSLIERDISQRVVLKQKDSEILDLKNQLATCDASHSAYNNEQYLNFEKRFQEWGKQNANLRRDANDLATASEEKAKNIVTLNQELQKCKTQFDDLDKAYAEMTKELKSRGQLIGDFDTKLQNAQYSENGLKEKLKKSYNCTAAFKKSLEERTAENKRLKEENSELGKTIEEYRGFSVEIEELDLTAKDWTKLNDNKAFKNDIPLPQNNAPISKQMRVAVTLGALARLVIKFLFQPTYLVEDYSGLRKALRYQAVIDPRKEMYTRGILLSMLPDDQEQIDEEIIDFILEDLERIVCVDVLFASHDDFDRFSNALQGLLIQFQKQWKQVQRGRQKLEPSPDVHASKTGYPWYVVDFPVAVQDQKRTSSPPTTANAQDGTVIVPQIIRMREQAEPEPVTPGWVLQQAHIHAADEELLKIRRSLRSVSVVEETSNRPRNRKRTMSITADAKNADSFLR</sequence>
<evidence type="ECO:0000256" key="1">
    <source>
        <dbReference type="SAM" id="Coils"/>
    </source>
</evidence>
<evidence type="ECO:0000256" key="2">
    <source>
        <dbReference type="SAM" id="MobiDB-lite"/>
    </source>
</evidence>
<dbReference type="Proteomes" id="UP001140513">
    <property type="component" value="Unassembled WGS sequence"/>
</dbReference>
<feature type="region of interest" description="Disordered" evidence="2">
    <location>
        <begin position="472"/>
        <end position="502"/>
    </location>
</feature>
<organism evidence="3 4">
    <name type="scientific">Didymosphaeria variabile</name>
    <dbReference type="NCBI Taxonomy" id="1932322"/>
    <lineage>
        <taxon>Eukaryota</taxon>
        <taxon>Fungi</taxon>
        <taxon>Dikarya</taxon>
        <taxon>Ascomycota</taxon>
        <taxon>Pezizomycotina</taxon>
        <taxon>Dothideomycetes</taxon>
        <taxon>Pleosporomycetidae</taxon>
        <taxon>Pleosporales</taxon>
        <taxon>Massarineae</taxon>
        <taxon>Didymosphaeriaceae</taxon>
        <taxon>Didymosphaeria</taxon>
    </lineage>
</organism>
<feature type="region of interest" description="Disordered" evidence="2">
    <location>
        <begin position="1"/>
        <end position="26"/>
    </location>
</feature>
<evidence type="ECO:0000313" key="4">
    <source>
        <dbReference type="Proteomes" id="UP001140513"/>
    </source>
</evidence>
<name>A0A9W8XB47_9PLEO</name>